<dbReference type="PROSITE" id="PS00101">
    <property type="entry name" value="HEXAPEP_TRANSFERASES"/>
    <property type="match status" value="1"/>
</dbReference>
<keyword evidence="6" id="KW-1185">Reference proteome</keyword>
<keyword evidence="2" id="KW-0677">Repeat</keyword>
<dbReference type="GO" id="GO:0016740">
    <property type="term" value="F:transferase activity"/>
    <property type="evidence" value="ECO:0007669"/>
    <property type="project" value="UniProtKB-KW"/>
</dbReference>
<accession>A0A939TMI6</accession>
<feature type="active site" description="Proton acceptor" evidence="3">
    <location>
        <position position="134"/>
    </location>
</feature>
<evidence type="ECO:0000313" key="5">
    <source>
        <dbReference type="EMBL" id="MBO3663238.1"/>
    </source>
</evidence>
<dbReference type="Proteomes" id="UP000680132">
    <property type="component" value="Unassembled WGS sequence"/>
</dbReference>
<sequence>MMGILLIGASGLAREVLGAGLEDVTGVLDDDPAAHLAHCGGVVVRGGLDEAVRRPQDQLLICIGPGRARRDVVRRLADAGVGPERFATFVAPSARIGRGVAIGRGSILLDGVVVTADARVGAHVVVMPHGTITHDDTLADHVTLAAGVSLGGGVAVGEAAYIGMNASVHPGVSIGHDATVGMGAAVLRDVPDGETWVGVPARPLRSAVRAMPARVDPTLSTSIREVFA</sequence>
<dbReference type="Pfam" id="PF14602">
    <property type="entry name" value="Hexapep_2"/>
    <property type="match status" value="1"/>
</dbReference>
<dbReference type="InterPro" id="IPR018357">
    <property type="entry name" value="Hexapep_transf_CS"/>
</dbReference>
<dbReference type="PANTHER" id="PTHR43300">
    <property type="entry name" value="ACETYLTRANSFERASE"/>
    <property type="match status" value="1"/>
</dbReference>
<comment type="caution">
    <text evidence="5">The sequence shown here is derived from an EMBL/GenBank/DDBJ whole genome shotgun (WGS) entry which is preliminary data.</text>
</comment>
<protein>
    <submittedName>
        <fullName evidence="5">Acetyltransferase</fullName>
    </submittedName>
</protein>
<dbReference type="NCBIfam" id="TIGR03570">
    <property type="entry name" value="NeuD_NnaD"/>
    <property type="match status" value="1"/>
</dbReference>
<evidence type="ECO:0000256" key="2">
    <source>
        <dbReference type="ARBA" id="ARBA00022737"/>
    </source>
</evidence>
<keyword evidence="1" id="KW-0808">Transferase</keyword>
<name>A0A939TMI6_9MICO</name>
<dbReference type="Gene3D" id="2.160.10.10">
    <property type="entry name" value="Hexapeptide repeat proteins"/>
    <property type="match status" value="1"/>
</dbReference>
<proteinExistence type="predicted"/>
<dbReference type="PANTHER" id="PTHR43300:SF7">
    <property type="entry name" value="UDP-N-ACETYLBACILLOSAMINE N-ACETYLTRANSFERASE"/>
    <property type="match status" value="1"/>
</dbReference>
<dbReference type="CDD" id="cd03360">
    <property type="entry name" value="LbH_AT_putative"/>
    <property type="match status" value="1"/>
</dbReference>
<organism evidence="5 6">
    <name type="scientific">Microbacterium stercoris</name>
    <dbReference type="NCBI Taxonomy" id="2820289"/>
    <lineage>
        <taxon>Bacteria</taxon>
        <taxon>Bacillati</taxon>
        <taxon>Actinomycetota</taxon>
        <taxon>Actinomycetes</taxon>
        <taxon>Micrococcales</taxon>
        <taxon>Microbacteriaceae</taxon>
        <taxon>Microbacterium</taxon>
    </lineage>
</organism>
<gene>
    <name evidence="5" type="ORF">J5V96_06905</name>
</gene>
<dbReference type="SUPFAM" id="SSF51161">
    <property type="entry name" value="Trimeric LpxA-like enzymes"/>
    <property type="match status" value="1"/>
</dbReference>
<evidence type="ECO:0000256" key="4">
    <source>
        <dbReference type="PIRSR" id="PIRSR620019-2"/>
    </source>
</evidence>
<dbReference type="EMBL" id="JAGFOA010000002">
    <property type="protein sequence ID" value="MBO3663238.1"/>
    <property type="molecule type" value="Genomic_DNA"/>
</dbReference>
<dbReference type="InterPro" id="IPR050179">
    <property type="entry name" value="Trans_hexapeptide_repeat"/>
</dbReference>
<evidence type="ECO:0000313" key="6">
    <source>
        <dbReference type="Proteomes" id="UP000680132"/>
    </source>
</evidence>
<dbReference type="InterPro" id="IPR020019">
    <property type="entry name" value="AcTrfase_PglD-like"/>
</dbReference>
<reference evidence="5" key="1">
    <citation type="submission" date="2021-03" db="EMBL/GenBank/DDBJ databases">
        <title>Microbacterium sp. nov., a novel actinobacterium isolated from cow dung.</title>
        <authorList>
            <person name="Zhang L."/>
        </authorList>
    </citation>
    <scope>NUCLEOTIDE SEQUENCE</scope>
    <source>
        <strain evidence="5">NEAU-LLB</strain>
    </source>
</reference>
<feature type="binding site" evidence="4">
    <location>
        <position position="64"/>
    </location>
    <ligand>
        <name>substrate</name>
    </ligand>
</feature>
<dbReference type="InterPro" id="IPR011004">
    <property type="entry name" value="Trimer_LpxA-like_sf"/>
</dbReference>
<feature type="site" description="Increases basicity of active site His" evidence="3">
    <location>
        <position position="135"/>
    </location>
</feature>
<dbReference type="Gene3D" id="3.40.50.20">
    <property type="match status" value="1"/>
</dbReference>
<dbReference type="InterPro" id="IPR001451">
    <property type="entry name" value="Hexapep"/>
</dbReference>
<evidence type="ECO:0000256" key="3">
    <source>
        <dbReference type="PIRSR" id="PIRSR620019-1"/>
    </source>
</evidence>
<dbReference type="AlphaFoldDB" id="A0A939TMI6"/>
<evidence type="ECO:0000256" key="1">
    <source>
        <dbReference type="ARBA" id="ARBA00022679"/>
    </source>
</evidence>